<evidence type="ECO:0000259" key="10">
    <source>
        <dbReference type="Pfam" id="PF09666"/>
    </source>
</evidence>
<dbReference type="GO" id="GO:0006302">
    <property type="term" value="P:double-strand break repair"/>
    <property type="evidence" value="ECO:0007669"/>
    <property type="project" value="TreeGrafter"/>
</dbReference>
<comment type="similarity">
    <text evidence="8">Belongs to the sororin family.</text>
</comment>
<keyword evidence="4" id="KW-0132">Cell division</keyword>
<feature type="compositionally biased region" description="Low complexity" evidence="9">
    <location>
        <begin position="79"/>
        <end position="90"/>
    </location>
</feature>
<feature type="domain" description="Sororin C-terminal region" evidence="11">
    <location>
        <begin position="234"/>
        <end position="257"/>
    </location>
</feature>
<feature type="region of interest" description="Disordered" evidence="9">
    <location>
        <begin position="160"/>
        <end position="179"/>
    </location>
</feature>
<evidence type="ECO:0000313" key="13">
    <source>
        <dbReference type="Proteomes" id="UP001152803"/>
    </source>
</evidence>
<dbReference type="InterPro" id="IPR018605">
    <property type="entry name" value="Sororin"/>
</dbReference>
<dbReference type="Pfam" id="PF25220">
    <property type="entry name" value="Sororin_C"/>
    <property type="match status" value="1"/>
</dbReference>
<evidence type="ECO:0000256" key="9">
    <source>
        <dbReference type="SAM" id="MobiDB-lite"/>
    </source>
</evidence>
<dbReference type="PANTHER" id="PTHR31092">
    <property type="entry name" value="SORORIN"/>
    <property type="match status" value="1"/>
</dbReference>
<keyword evidence="3" id="KW-0158">Chromosome</keyword>
<reference evidence="12" key="1">
    <citation type="journal article" date="2023" name="Science">
        <title>Genome structures resolve the early diversification of teleost fishes.</title>
        <authorList>
            <person name="Parey E."/>
            <person name="Louis A."/>
            <person name="Montfort J."/>
            <person name="Bouchez O."/>
            <person name="Roques C."/>
            <person name="Iampietro C."/>
            <person name="Lluch J."/>
            <person name="Castinel A."/>
            <person name="Donnadieu C."/>
            <person name="Desvignes T."/>
            <person name="Floi Bucao C."/>
            <person name="Jouanno E."/>
            <person name="Wen M."/>
            <person name="Mejri S."/>
            <person name="Dirks R."/>
            <person name="Jansen H."/>
            <person name="Henkel C."/>
            <person name="Chen W.J."/>
            <person name="Zahm M."/>
            <person name="Cabau C."/>
            <person name="Klopp C."/>
            <person name="Thompson A.W."/>
            <person name="Robinson-Rechavi M."/>
            <person name="Braasch I."/>
            <person name="Lecointre G."/>
            <person name="Bobe J."/>
            <person name="Postlethwait J.H."/>
            <person name="Berthelot C."/>
            <person name="Roest Crollius H."/>
            <person name="Guiguen Y."/>
        </authorList>
    </citation>
    <scope>NUCLEOTIDE SEQUENCE</scope>
    <source>
        <strain evidence="12">Concon-B</strain>
    </source>
</reference>
<dbReference type="OrthoDB" id="9949198at2759"/>
<organism evidence="12 13">
    <name type="scientific">Conger conger</name>
    <name type="common">Conger eel</name>
    <name type="synonym">Muraena conger</name>
    <dbReference type="NCBI Taxonomy" id="82655"/>
    <lineage>
        <taxon>Eukaryota</taxon>
        <taxon>Metazoa</taxon>
        <taxon>Chordata</taxon>
        <taxon>Craniata</taxon>
        <taxon>Vertebrata</taxon>
        <taxon>Euteleostomi</taxon>
        <taxon>Actinopterygii</taxon>
        <taxon>Neopterygii</taxon>
        <taxon>Teleostei</taxon>
        <taxon>Anguilliformes</taxon>
        <taxon>Congridae</taxon>
        <taxon>Conger</taxon>
    </lineage>
</organism>
<evidence type="ECO:0000256" key="3">
    <source>
        <dbReference type="ARBA" id="ARBA00022454"/>
    </source>
</evidence>
<dbReference type="GO" id="GO:0007080">
    <property type="term" value="P:mitotic metaphase chromosome alignment"/>
    <property type="evidence" value="ECO:0007669"/>
    <property type="project" value="TreeGrafter"/>
</dbReference>
<feature type="compositionally biased region" description="Polar residues" evidence="9">
    <location>
        <begin position="33"/>
        <end position="48"/>
    </location>
</feature>
<evidence type="ECO:0000256" key="6">
    <source>
        <dbReference type="ARBA" id="ARBA00023242"/>
    </source>
</evidence>
<keyword evidence="13" id="KW-1185">Reference proteome</keyword>
<dbReference type="GO" id="GO:0007064">
    <property type="term" value="P:mitotic sister chromatid cohesion"/>
    <property type="evidence" value="ECO:0007669"/>
    <property type="project" value="TreeGrafter"/>
</dbReference>
<sequence>MSDRTTRPSLVEQGNDNDNPNYDSPHQRRRSTRLSNTVSSQNTMEVNNENVQSVLPVVKRNITVRKIVPRKTQMPATTPVPSVRRSPRVSAECNKENATRLSGPKWERSRISTSTPAAAPLPKPAILSPILASADPPPEQPQDPAGLEWSQKVRRSYSRLSAGDHSFAGSPVHTPSSPTPCRRETLFGFEQLQTPPVGNGSVADSPECDPNIPGVALVKEKRRRKKVQQIKMSEFDLLAAQMNAEFVEAESFDLVVE</sequence>
<dbReference type="PANTHER" id="PTHR31092:SF2">
    <property type="entry name" value="SORORIN"/>
    <property type="match status" value="1"/>
</dbReference>
<dbReference type="Pfam" id="PF09666">
    <property type="entry name" value="Sororin_middle"/>
    <property type="match status" value="1"/>
</dbReference>
<feature type="domain" description="Sororin-like middle region" evidence="10">
    <location>
        <begin position="113"/>
        <end position="199"/>
    </location>
</feature>
<dbReference type="InterPro" id="IPR057337">
    <property type="entry name" value="Sororin_C"/>
</dbReference>
<proteinExistence type="inferred from homology"/>
<keyword evidence="5" id="KW-0498">Mitosis</keyword>
<dbReference type="Proteomes" id="UP001152803">
    <property type="component" value="Unassembled WGS sequence"/>
</dbReference>
<dbReference type="AlphaFoldDB" id="A0A9Q1DW51"/>
<feature type="compositionally biased region" description="Low complexity" evidence="9">
    <location>
        <begin position="111"/>
        <end position="134"/>
    </location>
</feature>
<name>A0A9Q1DW51_CONCO</name>
<feature type="compositionally biased region" description="Polar residues" evidence="9">
    <location>
        <begin position="12"/>
        <end position="24"/>
    </location>
</feature>
<dbReference type="InterPro" id="IPR057261">
    <property type="entry name" value="Sororin-like_M"/>
</dbReference>
<evidence type="ECO:0000259" key="11">
    <source>
        <dbReference type="Pfam" id="PF25220"/>
    </source>
</evidence>
<dbReference type="EMBL" id="JAFJMO010000003">
    <property type="protein sequence ID" value="KAJ8282833.1"/>
    <property type="molecule type" value="Genomic_DNA"/>
</dbReference>
<protein>
    <submittedName>
        <fullName evidence="12">Uncharacterized protein</fullName>
    </submittedName>
</protein>
<feature type="region of interest" description="Disordered" evidence="9">
    <location>
        <begin position="1"/>
        <end position="48"/>
    </location>
</feature>
<comment type="caution">
    <text evidence="12">The sequence shown here is derived from an EMBL/GenBank/DDBJ whole genome shotgun (WGS) entry which is preliminary data.</text>
</comment>
<keyword evidence="7" id="KW-0131">Cell cycle</keyword>
<evidence type="ECO:0000256" key="8">
    <source>
        <dbReference type="ARBA" id="ARBA00093465"/>
    </source>
</evidence>
<evidence type="ECO:0000256" key="2">
    <source>
        <dbReference type="ARBA" id="ARBA00004286"/>
    </source>
</evidence>
<dbReference type="GO" id="GO:0031536">
    <property type="term" value="P:positive regulation of exit from mitosis"/>
    <property type="evidence" value="ECO:0007669"/>
    <property type="project" value="TreeGrafter"/>
</dbReference>
<gene>
    <name evidence="12" type="ORF">COCON_G00053520</name>
</gene>
<evidence type="ECO:0000256" key="7">
    <source>
        <dbReference type="ARBA" id="ARBA00023306"/>
    </source>
</evidence>
<keyword evidence="6" id="KW-0539">Nucleus</keyword>
<dbReference type="GO" id="GO:0051301">
    <property type="term" value="P:cell division"/>
    <property type="evidence" value="ECO:0007669"/>
    <property type="project" value="UniProtKB-KW"/>
</dbReference>
<evidence type="ECO:0000256" key="5">
    <source>
        <dbReference type="ARBA" id="ARBA00022776"/>
    </source>
</evidence>
<comment type="subcellular location">
    <subcellularLocation>
        <location evidence="2">Chromosome</location>
    </subcellularLocation>
    <subcellularLocation>
        <location evidence="1">Nucleus</location>
    </subcellularLocation>
</comment>
<evidence type="ECO:0000256" key="1">
    <source>
        <dbReference type="ARBA" id="ARBA00004123"/>
    </source>
</evidence>
<evidence type="ECO:0000313" key="12">
    <source>
        <dbReference type="EMBL" id="KAJ8282833.1"/>
    </source>
</evidence>
<dbReference type="GO" id="GO:0005634">
    <property type="term" value="C:nucleus"/>
    <property type="evidence" value="ECO:0007669"/>
    <property type="project" value="UniProtKB-SubCell"/>
</dbReference>
<dbReference type="GO" id="GO:0005694">
    <property type="term" value="C:chromosome"/>
    <property type="evidence" value="ECO:0007669"/>
    <property type="project" value="UniProtKB-SubCell"/>
</dbReference>
<feature type="region of interest" description="Disordered" evidence="9">
    <location>
        <begin position="69"/>
        <end position="148"/>
    </location>
</feature>
<evidence type="ECO:0000256" key="4">
    <source>
        <dbReference type="ARBA" id="ARBA00022618"/>
    </source>
</evidence>
<accession>A0A9Q1DW51</accession>